<organism evidence="2 3">
    <name type="scientific">Halorussus gelatinilyticus</name>
    <dbReference type="NCBI Taxonomy" id="2937524"/>
    <lineage>
        <taxon>Archaea</taxon>
        <taxon>Methanobacteriati</taxon>
        <taxon>Methanobacteriota</taxon>
        <taxon>Stenosarchaea group</taxon>
        <taxon>Halobacteria</taxon>
        <taxon>Halobacteriales</taxon>
        <taxon>Haladaptataceae</taxon>
        <taxon>Halorussus</taxon>
    </lineage>
</organism>
<dbReference type="EMBL" id="CP096658">
    <property type="protein sequence ID" value="UPW00106.1"/>
    <property type="molecule type" value="Genomic_DNA"/>
</dbReference>
<dbReference type="Gene3D" id="3.40.190.10">
    <property type="entry name" value="Periplasmic binding protein-like II"/>
    <property type="match status" value="2"/>
</dbReference>
<reference evidence="2" key="1">
    <citation type="submission" date="2022-04" db="EMBL/GenBank/DDBJ databases">
        <title>Diverse halophilic archaea isolated from saline environments.</title>
        <authorList>
            <person name="Cui H.-L."/>
        </authorList>
    </citation>
    <scope>NUCLEOTIDE SEQUENCE</scope>
    <source>
        <strain evidence="2">XZYJT40</strain>
    </source>
</reference>
<protein>
    <submittedName>
        <fullName evidence="2">Substrate-binding domain-containing protein</fullName>
    </submittedName>
</protein>
<dbReference type="GeneID" id="72191493"/>
<sequence>MSSRRELLRRGAGLLAVGSTASAGALAALSNADGGAGRDRGDTSDSTRSADVLVAGSLQQVAGEVGDASVEAHGSVACRRLIEDGLRDPDAAALADPELFDGLAERVTCFATNALVVAVRDGLADRYDDWRALVADDALSLGRTDPARDPLGYRTVMALELAEGIDAAAVLDRIDVFPETGLLRTLEAGGIDAAFAYRSMAVEHDLSHLDLPDRIDFSNPDLADEYAAASVELPDRTVRGAPIRYAASGRTSRGHEWVRRLGAARETLRNAGFGVPEAYPRRREVDEK</sequence>
<dbReference type="Proteomes" id="UP000830434">
    <property type="component" value="Chromosome"/>
</dbReference>
<evidence type="ECO:0000313" key="3">
    <source>
        <dbReference type="Proteomes" id="UP000830434"/>
    </source>
</evidence>
<dbReference type="InterPro" id="IPR050682">
    <property type="entry name" value="ModA/WtpA"/>
</dbReference>
<gene>
    <name evidence="2" type="ORF">M0R88_16520</name>
</gene>
<keyword evidence="3" id="KW-1185">Reference proteome</keyword>
<dbReference type="InterPro" id="IPR006311">
    <property type="entry name" value="TAT_signal"/>
</dbReference>
<dbReference type="Pfam" id="PF13531">
    <property type="entry name" value="SBP_bac_11"/>
    <property type="match status" value="1"/>
</dbReference>
<dbReference type="GO" id="GO:0030973">
    <property type="term" value="F:molybdate ion binding"/>
    <property type="evidence" value="ECO:0007669"/>
    <property type="project" value="TreeGrafter"/>
</dbReference>
<dbReference type="KEGG" id="haxz:M0R88_16520"/>
<dbReference type="AlphaFoldDB" id="A0A8U0IHE1"/>
<accession>A0A8U0IHE1</accession>
<dbReference type="PANTHER" id="PTHR30632:SF16">
    <property type="entry name" value="MOLYBDATE_TUNGSTATE-BINDING PROTEIN WTPA"/>
    <property type="match status" value="1"/>
</dbReference>
<dbReference type="PROSITE" id="PS51318">
    <property type="entry name" value="TAT"/>
    <property type="match status" value="1"/>
</dbReference>
<dbReference type="RefSeq" id="WP_248654521.1">
    <property type="nucleotide sequence ID" value="NZ_CP096658.1"/>
</dbReference>
<evidence type="ECO:0000256" key="1">
    <source>
        <dbReference type="ARBA" id="ARBA00009438"/>
    </source>
</evidence>
<dbReference type="GO" id="GO:0015689">
    <property type="term" value="P:molybdate ion transport"/>
    <property type="evidence" value="ECO:0007669"/>
    <property type="project" value="TreeGrafter"/>
</dbReference>
<comment type="similarity">
    <text evidence="1">Belongs to the bacterial solute-binding protein 1 family. WtpA subfamily.</text>
</comment>
<proteinExistence type="inferred from homology"/>
<dbReference type="PANTHER" id="PTHR30632">
    <property type="entry name" value="MOLYBDATE-BINDING PERIPLASMIC PROTEIN"/>
    <property type="match status" value="1"/>
</dbReference>
<evidence type="ECO:0000313" key="2">
    <source>
        <dbReference type="EMBL" id="UPW00106.1"/>
    </source>
</evidence>
<name>A0A8U0IHE1_9EURY</name>
<dbReference type="SUPFAM" id="SSF53850">
    <property type="entry name" value="Periplasmic binding protein-like II"/>
    <property type="match status" value="1"/>
</dbReference>